<dbReference type="Proteomes" id="UP000472265">
    <property type="component" value="Chromosome 6"/>
</dbReference>
<keyword evidence="5" id="KW-0378">Hydrolase</keyword>
<dbReference type="PANTHER" id="PTHR12181">
    <property type="entry name" value="LIPIN"/>
    <property type="match status" value="1"/>
</dbReference>
<dbReference type="Ensembl" id="ENSSAUT00010054667.1">
    <property type="protein sequence ID" value="ENSSAUP00010051984.1"/>
    <property type="gene ID" value="ENSSAUG00010021112.1"/>
</dbReference>
<dbReference type="Gene3D" id="3.40.50.1000">
    <property type="entry name" value="HAD superfamily/HAD-like"/>
    <property type="match status" value="1"/>
</dbReference>
<comment type="similarity">
    <text evidence="3">Belongs to the lipin family.</text>
</comment>
<evidence type="ECO:0000256" key="3">
    <source>
        <dbReference type="ARBA" id="ARBA00005476"/>
    </source>
</evidence>
<dbReference type="Pfam" id="PF04571">
    <property type="entry name" value="Lipin_N"/>
    <property type="match status" value="1"/>
</dbReference>
<feature type="region of interest" description="Disordered" evidence="6">
    <location>
        <begin position="319"/>
        <end position="342"/>
    </location>
</feature>
<name>A0A671XLM4_SPAAU</name>
<dbReference type="GO" id="GO:0009062">
    <property type="term" value="P:fatty acid catabolic process"/>
    <property type="evidence" value="ECO:0007669"/>
    <property type="project" value="TreeGrafter"/>
</dbReference>
<protein>
    <recommendedName>
        <fullName evidence="4">phosphatidate phosphatase</fullName>
        <ecNumber evidence="4">3.1.3.4</ecNumber>
    </recommendedName>
</protein>
<evidence type="ECO:0000313" key="8">
    <source>
        <dbReference type="Ensembl" id="ENSSAUP00010051984.1"/>
    </source>
</evidence>
<dbReference type="Pfam" id="PF16876">
    <property type="entry name" value="Lipin_mid"/>
    <property type="match status" value="1"/>
</dbReference>
<dbReference type="InterPro" id="IPR031703">
    <property type="entry name" value="Lipin_mid"/>
</dbReference>
<reference evidence="8" key="2">
    <citation type="submission" date="2025-08" db="UniProtKB">
        <authorList>
            <consortium name="Ensembl"/>
        </authorList>
    </citation>
    <scope>IDENTIFICATION</scope>
</reference>
<feature type="region of interest" description="Disordered" evidence="6">
    <location>
        <begin position="396"/>
        <end position="426"/>
    </location>
</feature>
<evidence type="ECO:0000256" key="6">
    <source>
        <dbReference type="SAM" id="MobiDB-lite"/>
    </source>
</evidence>
<feature type="region of interest" description="Disordered" evidence="6">
    <location>
        <begin position="282"/>
        <end position="302"/>
    </location>
</feature>
<dbReference type="SUPFAM" id="SSF56784">
    <property type="entry name" value="HAD-like"/>
    <property type="match status" value="1"/>
</dbReference>
<reference evidence="8" key="1">
    <citation type="submission" date="2021-04" db="EMBL/GenBank/DDBJ databases">
        <authorList>
            <consortium name="Wellcome Sanger Institute Data Sharing"/>
        </authorList>
    </citation>
    <scope>NUCLEOTIDE SEQUENCE [LARGE SCALE GENOMIC DNA]</scope>
</reference>
<dbReference type="SMART" id="SM00775">
    <property type="entry name" value="LNS2"/>
    <property type="match status" value="1"/>
</dbReference>
<dbReference type="GO" id="GO:0003713">
    <property type="term" value="F:transcription coactivator activity"/>
    <property type="evidence" value="ECO:0007669"/>
    <property type="project" value="TreeGrafter"/>
</dbReference>
<dbReference type="InterPro" id="IPR031315">
    <property type="entry name" value="LNS2/PITP"/>
</dbReference>
<dbReference type="GO" id="GO:0005634">
    <property type="term" value="C:nucleus"/>
    <property type="evidence" value="ECO:0007669"/>
    <property type="project" value="TreeGrafter"/>
</dbReference>
<evidence type="ECO:0000256" key="4">
    <source>
        <dbReference type="ARBA" id="ARBA00012638"/>
    </source>
</evidence>
<comment type="cofactor">
    <cofactor evidence="2">
        <name>Mg(2+)</name>
        <dbReference type="ChEBI" id="CHEBI:18420"/>
    </cofactor>
</comment>
<accession>A0A671XLM4</accession>
<dbReference type="GeneTree" id="ENSGT00940000160046"/>
<gene>
    <name evidence="8" type="primary">LPIN3</name>
    <name evidence="8" type="synonym">zgc:123305</name>
</gene>
<evidence type="ECO:0000259" key="7">
    <source>
        <dbReference type="SMART" id="SM00775"/>
    </source>
</evidence>
<dbReference type="GO" id="GO:0032869">
    <property type="term" value="P:cellular response to insulin stimulus"/>
    <property type="evidence" value="ECO:0007669"/>
    <property type="project" value="TreeGrafter"/>
</dbReference>
<dbReference type="InterPro" id="IPR023214">
    <property type="entry name" value="HAD_sf"/>
</dbReference>
<dbReference type="InterPro" id="IPR013209">
    <property type="entry name" value="LNS2"/>
</dbReference>
<evidence type="ECO:0000313" key="9">
    <source>
        <dbReference type="Proteomes" id="UP000472265"/>
    </source>
</evidence>
<dbReference type="GO" id="GO:0019432">
    <property type="term" value="P:triglyceride biosynthetic process"/>
    <property type="evidence" value="ECO:0007669"/>
    <property type="project" value="TreeGrafter"/>
</dbReference>
<organism evidence="8 9">
    <name type="scientific">Sparus aurata</name>
    <name type="common">Gilthead sea bream</name>
    <dbReference type="NCBI Taxonomy" id="8175"/>
    <lineage>
        <taxon>Eukaryota</taxon>
        <taxon>Metazoa</taxon>
        <taxon>Chordata</taxon>
        <taxon>Craniata</taxon>
        <taxon>Vertebrata</taxon>
        <taxon>Euteleostomi</taxon>
        <taxon>Actinopterygii</taxon>
        <taxon>Neopterygii</taxon>
        <taxon>Teleostei</taxon>
        <taxon>Neoteleostei</taxon>
        <taxon>Acanthomorphata</taxon>
        <taxon>Eupercaria</taxon>
        <taxon>Spariformes</taxon>
        <taxon>Sparidae</taxon>
        <taxon>Sparus</taxon>
    </lineage>
</organism>
<feature type="compositionally biased region" description="Polar residues" evidence="6">
    <location>
        <begin position="324"/>
        <end position="342"/>
    </location>
</feature>
<dbReference type="Pfam" id="PF08235">
    <property type="entry name" value="LNS2"/>
    <property type="match status" value="1"/>
</dbReference>
<dbReference type="GO" id="GO:0008195">
    <property type="term" value="F:phosphatidate phosphatase activity"/>
    <property type="evidence" value="ECO:0007669"/>
    <property type="project" value="UniProtKB-EC"/>
</dbReference>
<dbReference type="InterPro" id="IPR036412">
    <property type="entry name" value="HAD-like_sf"/>
</dbReference>
<dbReference type="InterPro" id="IPR007651">
    <property type="entry name" value="Lipin_N"/>
</dbReference>
<dbReference type="InterPro" id="IPR026058">
    <property type="entry name" value="LIPIN"/>
</dbReference>
<feature type="compositionally biased region" description="Low complexity" evidence="6">
    <location>
        <begin position="398"/>
        <end position="422"/>
    </location>
</feature>
<dbReference type="GO" id="GO:0045944">
    <property type="term" value="P:positive regulation of transcription by RNA polymerase II"/>
    <property type="evidence" value="ECO:0007669"/>
    <property type="project" value="TreeGrafter"/>
</dbReference>
<sequence>MNIVGQLAETVFVTVKELYRGLNPATLTGGIDVIVVRQPDGSFQCSPFHVRFGKLGVLRSKEKIVDIEINGECVDLHMKLGDNGEAFFVEENENMEVRRPAFVAHRLPDIVCNPSFQTFFFSPISPRSLLISAHPRFLLRALRRSRRLLRDPSSLGLVLAGRNAVAIHLLSSFSSVFHSRPSSPKSDSELLVKTQESSGPQMEWNWGGFPMVRQHKHTNADRIPPSGSSHFRTIERQDSFDMSYEPVISCSRVGSVKVVRPQPRTQSLDLSSLSIQTTPLSMEKNSHISHSTPSDLSESRAPPMKTVVDTQTLECRLGEEENYSSHSANPIDSTDSLGSQETTRTAEHINTCLLFGFVYHFVSGKRNHHLGPTDIYLDDLTTLDPEVAALYFPKSETEGGSQQGAEQGSCSGSQSPQSVGSGAMDSGTEYLSDSTSYNMDVSMSLCGQEGDTSQITKEKFMEHIVTYQDFASNPGIIEDPSLVICINSNYYNWAVAAPMVLSMTTFQKNLPKSTVERLVKDKMPKKSGRWWFSWRRRDMDNNQNNRGHGKDKTQNSPSRPFTLDMCCFSRATLDDVDSDEAAGLGRKAVLAPSLSAETLHATQCINQIYRKSLRLTSEQIMHLNLRDGANKVVFSVTTQYQGTCRCEAAIYLWNWDDRVIISDIDGTITKSDALGHILPQFGKDWTHKGIAKLYHKIHQNGYKFLYCSARAIGMAGITKDYLQWVNDKGTVLPKGPVLLAPSSLFSALHREVIEKKPEVFKIACLSDIRDLFNPKRRPFYAAFGNRTNDAYAYKQVGVPDTRLFTVNPKGELIQEKTKGNKSSYSHLSELVEHFFPMLSVEGSTSSAFDCPDYSSFSYWKEPLPELDLNALL</sequence>
<feature type="domain" description="LNS2/PITP" evidence="7">
    <location>
        <begin position="659"/>
        <end position="815"/>
    </location>
</feature>
<dbReference type="EC" id="3.1.3.4" evidence="4"/>
<evidence type="ECO:0000256" key="1">
    <source>
        <dbReference type="ARBA" id="ARBA00001180"/>
    </source>
</evidence>
<comment type="catalytic activity">
    <reaction evidence="1">
        <text>a 1,2-diacyl-sn-glycero-3-phosphate + H2O = a 1,2-diacyl-sn-glycerol + phosphate</text>
        <dbReference type="Rhea" id="RHEA:27429"/>
        <dbReference type="ChEBI" id="CHEBI:15377"/>
        <dbReference type="ChEBI" id="CHEBI:17815"/>
        <dbReference type="ChEBI" id="CHEBI:43474"/>
        <dbReference type="ChEBI" id="CHEBI:58608"/>
        <dbReference type="EC" id="3.1.3.4"/>
    </reaction>
    <physiologicalReaction direction="left-to-right" evidence="1">
        <dbReference type="Rhea" id="RHEA:27430"/>
    </physiologicalReaction>
</comment>
<evidence type="ECO:0000256" key="2">
    <source>
        <dbReference type="ARBA" id="ARBA00001946"/>
    </source>
</evidence>
<dbReference type="PANTHER" id="PTHR12181:SF62">
    <property type="entry name" value="PHOSPHATIDATE PHOSPHATASE LPIN3"/>
    <property type="match status" value="1"/>
</dbReference>
<evidence type="ECO:0000256" key="5">
    <source>
        <dbReference type="ARBA" id="ARBA00022801"/>
    </source>
</evidence>
<proteinExistence type="inferred from homology"/>
<dbReference type="AlphaFoldDB" id="A0A671XLM4"/>
<reference evidence="8" key="3">
    <citation type="submission" date="2025-09" db="UniProtKB">
        <authorList>
            <consortium name="Ensembl"/>
        </authorList>
    </citation>
    <scope>IDENTIFICATION</scope>
</reference>
<keyword evidence="9" id="KW-1185">Reference proteome</keyword>